<dbReference type="EMBL" id="QWFX01000006">
    <property type="protein sequence ID" value="RIJ30711.1"/>
    <property type="molecule type" value="Genomic_DNA"/>
</dbReference>
<evidence type="ECO:0000259" key="2">
    <source>
        <dbReference type="Pfam" id="PF05233"/>
    </source>
</evidence>
<dbReference type="AlphaFoldDB" id="A0A399RJ83"/>
<evidence type="ECO:0000313" key="4">
    <source>
        <dbReference type="EMBL" id="RIJ30711.1"/>
    </source>
</evidence>
<evidence type="ECO:0000313" key="5">
    <source>
        <dbReference type="Proteomes" id="UP000266385"/>
    </source>
</evidence>
<dbReference type="Proteomes" id="UP000266385">
    <property type="component" value="Unassembled WGS sequence"/>
</dbReference>
<dbReference type="Pfam" id="PF05233">
    <property type="entry name" value="PHB_acc"/>
    <property type="match status" value="1"/>
</dbReference>
<organism evidence="4 5">
    <name type="scientific">Henriciella mobilis</name>
    <dbReference type="NCBI Taxonomy" id="2305467"/>
    <lineage>
        <taxon>Bacteria</taxon>
        <taxon>Pseudomonadati</taxon>
        <taxon>Pseudomonadota</taxon>
        <taxon>Alphaproteobacteria</taxon>
        <taxon>Hyphomonadales</taxon>
        <taxon>Hyphomonadaceae</taxon>
        <taxon>Henriciella</taxon>
    </lineage>
</organism>
<feature type="region of interest" description="Disordered" evidence="1">
    <location>
        <begin position="148"/>
        <end position="186"/>
    </location>
</feature>
<gene>
    <name evidence="4" type="primary">phaR</name>
    <name evidence="4" type="ORF">D1223_08845</name>
</gene>
<name>A0A399RJ83_9PROT</name>
<accession>A0A399RJ83</accession>
<dbReference type="GO" id="GO:0006355">
    <property type="term" value="P:regulation of DNA-templated transcription"/>
    <property type="evidence" value="ECO:0007669"/>
    <property type="project" value="InterPro"/>
</dbReference>
<reference evidence="4 5" key="1">
    <citation type="submission" date="2018-08" db="EMBL/GenBank/DDBJ databases">
        <title>Henriciella mobilis sp. nov., isolated from seawater.</title>
        <authorList>
            <person name="Cheng H."/>
            <person name="Wu Y.-H."/>
            <person name="Xu X.-W."/>
            <person name="Guo L.-L."/>
        </authorList>
    </citation>
    <scope>NUCLEOTIDE SEQUENCE [LARGE SCALE GENOMIC DNA]</scope>
    <source>
        <strain evidence="4 5">JN25</strain>
    </source>
</reference>
<dbReference type="InterPro" id="IPR012909">
    <property type="entry name" value="PHA_DNA-bd_N"/>
</dbReference>
<evidence type="ECO:0000256" key="1">
    <source>
        <dbReference type="SAM" id="MobiDB-lite"/>
    </source>
</evidence>
<dbReference type="OrthoDB" id="9795345at2"/>
<dbReference type="NCBIfam" id="TIGR01848">
    <property type="entry name" value="PHA_reg_PhaR"/>
    <property type="match status" value="1"/>
</dbReference>
<dbReference type="InterPro" id="IPR010134">
    <property type="entry name" value="PHA_reg_PhaR"/>
</dbReference>
<feature type="domain" description="PHB accumulation regulatory" evidence="2">
    <location>
        <begin position="76"/>
        <end position="114"/>
    </location>
</feature>
<comment type="caution">
    <text evidence="4">The sequence shown here is derived from an EMBL/GenBank/DDBJ whole genome shotgun (WGS) entry which is preliminary data.</text>
</comment>
<sequence>MTKANGNDGTVVIKKYANRRLYDTSTSSYVTLDHLADLVRREVDFEVRDAKTGEDLTRAVLTQIIFERETKGDGALPLSFLRQLIGFYGGGAQSMLPAWLDMSMNSFAESQERWKKAMGGAHPMAMFENQARRNMEMFEQAMKMFTPPSVMSGGMPAGDPHGKTEKPKRSDPEPEAKTAEEDERDAAMSALKAQMKMMQEQLESLSKK</sequence>
<proteinExistence type="predicted"/>
<dbReference type="InterPro" id="IPR007897">
    <property type="entry name" value="PHB_accumulat"/>
</dbReference>
<dbReference type="RefSeq" id="WP_119376019.1">
    <property type="nucleotide sequence ID" value="NZ_QWFX01000006.1"/>
</dbReference>
<evidence type="ECO:0000259" key="3">
    <source>
        <dbReference type="Pfam" id="PF07879"/>
    </source>
</evidence>
<feature type="compositionally biased region" description="Basic and acidic residues" evidence="1">
    <location>
        <begin position="160"/>
        <end position="179"/>
    </location>
</feature>
<dbReference type="Pfam" id="PF07879">
    <property type="entry name" value="PHB_acc_N"/>
    <property type="match status" value="1"/>
</dbReference>
<feature type="domain" description="PHA accumulation regulator DNA-binding N-terminal" evidence="3">
    <location>
        <begin position="12"/>
        <end position="72"/>
    </location>
</feature>
<keyword evidence="5" id="KW-1185">Reference proteome</keyword>
<protein>
    <submittedName>
        <fullName evidence="4">Polyhydroxyalkanoate synthesis repressor PhaR</fullName>
    </submittedName>
</protein>